<name>A0A645A242_9ZZZZ</name>
<protein>
    <submittedName>
        <fullName evidence="5">Flavoredoxin</fullName>
    </submittedName>
</protein>
<evidence type="ECO:0000256" key="2">
    <source>
        <dbReference type="ARBA" id="ARBA00022630"/>
    </source>
</evidence>
<organism evidence="5">
    <name type="scientific">bioreactor metagenome</name>
    <dbReference type="NCBI Taxonomy" id="1076179"/>
    <lineage>
        <taxon>unclassified sequences</taxon>
        <taxon>metagenomes</taxon>
        <taxon>ecological metagenomes</taxon>
    </lineage>
</organism>
<dbReference type="InterPro" id="IPR002563">
    <property type="entry name" value="Flavin_Rdtase-like_dom"/>
</dbReference>
<dbReference type="EMBL" id="VSSQ01011604">
    <property type="protein sequence ID" value="MPM47255.1"/>
    <property type="molecule type" value="Genomic_DNA"/>
</dbReference>
<dbReference type="InterPro" id="IPR052174">
    <property type="entry name" value="Flavoredoxin"/>
</dbReference>
<dbReference type="PANTHER" id="PTHR43567">
    <property type="entry name" value="FLAVOREDOXIN-RELATED-RELATED"/>
    <property type="match status" value="1"/>
</dbReference>
<evidence type="ECO:0000259" key="4">
    <source>
        <dbReference type="SMART" id="SM00903"/>
    </source>
</evidence>
<dbReference type="SUPFAM" id="SSF50475">
    <property type="entry name" value="FMN-binding split barrel"/>
    <property type="match status" value="1"/>
</dbReference>
<dbReference type="PROSITE" id="PS51257">
    <property type="entry name" value="PROKAR_LIPOPROTEIN"/>
    <property type="match status" value="1"/>
</dbReference>
<dbReference type="GO" id="GO:0010181">
    <property type="term" value="F:FMN binding"/>
    <property type="evidence" value="ECO:0007669"/>
    <property type="project" value="InterPro"/>
</dbReference>
<dbReference type="AlphaFoldDB" id="A0A645A242"/>
<proteinExistence type="inferred from homology"/>
<accession>A0A645A242</accession>
<sequence length="196" mass="21704">MSKEIWKPGTLLYPVPAVMISCGTMDKPNIITIAWCGTLCTSPAMTYISVRPERFSYDIIKKSGEFVINLTTEQLAYATDYCGVRSGKDVDKFKETGLTAAKSLKVSAPSIDESPVNIECIVKDVIKTGGSHDIFIAEVVSVSVDKNFFDERGKFHFEKTKPICYSHGEYFGLGKSIGSFGYSVKKTKNSKKKKRV</sequence>
<comment type="cofactor">
    <cofactor evidence="1">
        <name>FMN</name>
        <dbReference type="ChEBI" id="CHEBI:58210"/>
    </cofactor>
</comment>
<gene>
    <name evidence="5" type="primary">flr_6</name>
    <name evidence="5" type="ORF">SDC9_93963</name>
</gene>
<feature type="domain" description="Flavin reductase like" evidence="4">
    <location>
        <begin position="10"/>
        <end position="157"/>
    </location>
</feature>
<reference evidence="5" key="1">
    <citation type="submission" date="2019-08" db="EMBL/GenBank/DDBJ databases">
        <authorList>
            <person name="Kucharzyk K."/>
            <person name="Murdoch R.W."/>
            <person name="Higgins S."/>
            <person name="Loffler F."/>
        </authorList>
    </citation>
    <scope>NUCLEOTIDE SEQUENCE</scope>
</reference>
<dbReference type="InterPro" id="IPR012349">
    <property type="entry name" value="Split_barrel_FMN-bd"/>
</dbReference>
<dbReference type="SMART" id="SM00903">
    <property type="entry name" value="Flavin_Reduct"/>
    <property type="match status" value="1"/>
</dbReference>
<evidence type="ECO:0000313" key="5">
    <source>
        <dbReference type="EMBL" id="MPM47255.1"/>
    </source>
</evidence>
<keyword evidence="2" id="KW-0285">Flavoprotein</keyword>
<dbReference type="Pfam" id="PF01613">
    <property type="entry name" value="Flavin_Reduct"/>
    <property type="match status" value="1"/>
</dbReference>
<evidence type="ECO:0000256" key="1">
    <source>
        <dbReference type="ARBA" id="ARBA00001917"/>
    </source>
</evidence>
<comment type="caution">
    <text evidence="5">The sequence shown here is derived from an EMBL/GenBank/DDBJ whole genome shotgun (WGS) entry which is preliminary data.</text>
</comment>
<dbReference type="Gene3D" id="2.30.110.10">
    <property type="entry name" value="Electron Transport, Fmn-binding Protein, Chain A"/>
    <property type="match status" value="1"/>
</dbReference>
<comment type="similarity">
    <text evidence="3">Belongs to the flavoredoxin family.</text>
</comment>
<evidence type="ECO:0000256" key="3">
    <source>
        <dbReference type="ARBA" id="ARBA00038054"/>
    </source>
</evidence>
<dbReference type="PANTHER" id="PTHR43567:SF1">
    <property type="entry name" value="FLAVOREDOXIN"/>
    <property type="match status" value="1"/>
</dbReference>